<organism evidence="1 2">
    <name type="scientific">Anatilimnocola aggregata</name>
    <dbReference type="NCBI Taxonomy" id="2528021"/>
    <lineage>
        <taxon>Bacteria</taxon>
        <taxon>Pseudomonadati</taxon>
        <taxon>Planctomycetota</taxon>
        <taxon>Planctomycetia</taxon>
        <taxon>Pirellulales</taxon>
        <taxon>Pirellulaceae</taxon>
        <taxon>Anatilimnocola</taxon>
    </lineage>
</organism>
<protein>
    <submittedName>
        <fullName evidence="1">Uncharacterized protein</fullName>
    </submittedName>
</protein>
<sequence>MMICYPHPSLILGLLSLVGGIVGCGSEAKSDHLEHHVPAHRPHDLGEAVQVILVRWEALEREWQADPVAARQKLSELIDIVRWLPEIAADSDLAEADWNRVQAISNAWLDDLVPLSRSAATATTSFPKFTANEQLEVLKGLAPKAHREHGHTHDHHHGHSHD</sequence>
<keyword evidence="2" id="KW-1185">Reference proteome</keyword>
<dbReference type="OrthoDB" id="278759at2"/>
<dbReference type="RefSeq" id="WP_145095422.1">
    <property type="nucleotide sequence ID" value="NZ_CP036274.1"/>
</dbReference>
<dbReference type="KEGG" id="aagg:ETAA8_53760"/>
<dbReference type="Proteomes" id="UP000315017">
    <property type="component" value="Chromosome"/>
</dbReference>
<gene>
    <name evidence="1" type="ORF">ETAA8_53760</name>
</gene>
<accession>A0A517YJ50</accession>
<evidence type="ECO:0000313" key="1">
    <source>
        <dbReference type="EMBL" id="QDU30257.1"/>
    </source>
</evidence>
<evidence type="ECO:0000313" key="2">
    <source>
        <dbReference type="Proteomes" id="UP000315017"/>
    </source>
</evidence>
<name>A0A517YJ50_9BACT</name>
<dbReference type="EMBL" id="CP036274">
    <property type="protein sequence ID" value="QDU30257.1"/>
    <property type="molecule type" value="Genomic_DNA"/>
</dbReference>
<reference evidence="1 2" key="1">
    <citation type="submission" date="2019-02" db="EMBL/GenBank/DDBJ databases">
        <title>Deep-cultivation of Planctomycetes and their phenomic and genomic characterization uncovers novel biology.</title>
        <authorList>
            <person name="Wiegand S."/>
            <person name="Jogler M."/>
            <person name="Boedeker C."/>
            <person name="Pinto D."/>
            <person name="Vollmers J."/>
            <person name="Rivas-Marin E."/>
            <person name="Kohn T."/>
            <person name="Peeters S.H."/>
            <person name="Heuer A."/>
            <person name="Rast P."/>
            <person name="Oberbeckmann S."/>
            <person name="Bunk B."/>
            <person name="Jeske O."/>
            <person name="Meyerdierks A."/>
            <person name="Storesund J.E."/>
            <person name="Kallscheuer N."/>
            <person name="Luecker S."/>
            <person name="Lage O.M."/>
            <person name="Pohl T."/>
            <person name="Merkel B.J."/>
            <person name="Hornburger P."/>
            <person name="Mueller R.-W."/>
            <person name="Bruemmer F."/>
            <person name="Labrenz M."/>
            <person name="Spormann A.M."/>
            <person name="Op den Camp H."/>
            <person name="Overmann J."/>
            <person name="Amann R."/>
            <person name="Jetten M.S.M."/>
            <person name="Mascher T."/>
            <person name="Medema M.H."/>
            <person name="Devos D.P."/>
            <person name="Kaster A.-K."/>
            <person name="Ovreas L."/>
            <person name="Rohde M."/>
            <person name="Galperin M.Y."/>
            <person name="Jogler C."/>
        </authorList>
    </citation>
    <scope>NUCLEOTIDE SEQUENCE [LARGE SCALE GENOMIC DNA]</scope>
    <source>
        <strain evidence="1 2">ETA_A8</strain>
    </source>
</reference>
<dbReference type="AlphaFoldDB" id="A0A517YJ50"/>
<proteinExistence type="predicted"/>